<organism evidence="1 2">
    <name type="scientific">Streptococcus australis ATCC 700641</name>
    <dbReference type="NCBI Taxonomy" id="888833"/>
    <lineage>
        <taxon>Bacteria</taxon>
        <taxon>Bacillati</taxon>
        <taxon>Bacillota</taxon>
        <taxon>Bacilli</taxon>
        <taxon>Lactobacillales</taxon>
        <taxon>Streptococcaceae</taxon>
        <taxon>Streptococcus</taxon>
    </lineage>
</organism>
<protein>
    <submittedName>
        <fullName evidence="1">HAD hydrolase, family IA, variant 1</fullName>
    </submittedName>
</protein>
<dbReference type="SFLD" id="SFLDG01129">
    <property type="entry name" value="C1.5:_HAD__Beta-PGM__Phosphata"/>
    <property type="match status" value="1"/>
</dbReference>
<dbReference type="PANTHER" id="PTHR43434:SF25">
    <property type="entry name" value="PHOSPHOGLYCOLATE PHOSPHATASE"/>
    <property type="match status" value="1"/>
</dbReference>
<dbReference type="SUPFAM" id="SSF56784">
    <property type="entry name" value="HAD-like"/>
    <property type="match status" value="1"/>
</dbReference>
<dbReference type="Proteomes" id="UP000002814">
    <property type="component" value="Unassembled WGS sequence"/>
</dbReference>
<keyword evidence="1" id="KW-0378">Hydrolase</keyword>
<comment type="caution">
    <text evidence="1">The sequence shown here is derived from an EMBL/GenBank/DDBJ whole genome shotgun (WGS) entry which is preliminary data.</text>
</comment>
<dbReference type="SFLD" id="SFLDS00003">
    <property type="entry name" value="Haloacid_Dehalogenase"/>
    <property type="match status" value="1"/>
</dbReference>
<name>E7S888_9STRE</name>
<dbReference type="InterPro" id="IPR036412">
    <property type="entry name" value="HAD-like_sf"/>
</dbReference>
<dbReference type="Gene3D" id="1.10.150.240">
    <property type="entry name" value="Putative phosphatase, domain 2"/>
    <property type="match status" value="1"/>
</dbReference>
<gene>
    <name evidence="1" type="ORF">HMPREF9421_0274</name>
</gene>
<dbReference type="InterPro" id="IPR023198">
    <property type="entry name" value="PGP-like_dom2"/>
</dbReference>
<dbReference type="HOGENOM" id="CLU_045011_19_5_9"/>
<dbReference type="GO" id="GO:0006281">
    <property type="term" value="P:DNA repair"/>
    <property type="evidence" value="ECO:0007669"/>
    <property type="project" value="TreeGrafter"/>
</dbReference>
<sequence length="213" mass="24567">MEGIKLMTRAFIWDLDGTLLDSYEAILDGIAETYAYYSLDFDREAVHAFILQQSVQSLLEDVAREHGLDAEEMNRYRASSLREKNAQVHLMQGARDILVWAKEGGIAQFVYTHKGKNAYPILEDLGILSYFQEIVTTDNGFRRKPDPEGIDYLVDKYQLDPSETYYIGDRTLDVDLADNAEIGSINFLDYKPDVNHAIQRLDDIRFYFEEEKS</sequence>
<proteinExistence type="predicted"/>
<reference evidence="1 2" key="1">
    <citation type="submission" date="2010-12" db="EMBL/GenBank/DDBJ databases">
        <authorList>
            <person name="Muzny D."/>
            <person name="Qin X."/>
            <person name="Deng J."/>
            <person name="Jiang H."/>
            <person name="Liu Y."/>
            <person name="Qu J."/>
            <person name="Song X.-Z."/>
            <person name="Zhang L."/>
            <person name="Thornton R."/>
            <person name="Coyle M."/>
            <person name="Francisco L."/>
            <person name="Jackson L."/>
            <person name="Javaid M."/>
            <person name="Korchina V."/>
            <person name="Kovar C."/>
            <person name="Mata R."/>
            <person name="Mathew T."/>
            <person name="Ngo R."/>
            <person name="Nguyen L."/>
            <person name="Nguyen N."/>
            <person name="Okwuonu G."/>
            <person name="Ongeri F."/>
            <person name="Pham C."/>
            <person name="Simmons D."/>
            <person name="Wilczek-Boney K."/>
            <person name="Hale W."/>
            <person name="Jakkamsetti A."/>
            <person name="Pham P."/>
            <person name="Ruth R."/>
            <person name="San Lucas F."/>
            <person name="Warren J."/>
            <person name="Zhang J."/>
            <person name="Zhao Z."/>
            <person name="Zhou C."/>
            <person name="Zhu D."/>
            <person name="Lee S."/>
            <person name="Bess C."/>
            <person name="Blankenburg K."/>
            <person name="Forbes L."/>
            <person name="Fu Q."/>
            <person name="Gubbala S."/>
            <person name="Hirani K."/>
            <person name="Jayaseelan J.C."/>
            <person name="Lara F."/>
            <person name="Munidasa M."/>
            <person name="Palculict T."/>
            <person name="Patil S."/>
            <person name="Pu L.-L."/>
            <person name="Saada N."/>
            <person name="Tang L."/>
            <person name="Weissenberger G."/>
            <person name="Zhu Y."/>
            <person name="Hemphill L."/>
            <person name="Shang Y."/>
            <person name="Youmans B."/>
            <person name="Ayvaz T."/>
            <person name="Ross M."/>
            <person name="Santibanez J."/>
            <person name="Aqrawi P."/>
            <person name="Gross S."/>
            <person name="Joshi V."/>
            <person name="Fowler G."/>
            <person name="Nazareth L."/>
            <person name="Reid J."/>
            <person name="Worley K."/>
            <person name="Petrosino J."/>
            <person name="Highlander S."/>
            <person name="Gibbs R."/>
        </authorList>
    </citation>
    <scope>NUCLEOTIDE SEQUENCE [LARGE SCALE GENOMIC DNA]</scope>
    <source>
        <strain evidence="1 2">ATCC 700641</strain>
    </source>
</reference>
<dbReference type="InterPro" id="IPR041492">
    <property type="entry name" value="HAD_2"/>
</dbReference>
<dbReference type="InterPro" id="IPR050155">
    <property type="entry name" value="HAD-like_hydrolase_sf"/>
</dbReference>
<dbReference type="eggNOG" id="COG0546">
    <property type="taxonomic scope" value="Bacteria"/>
</dbReference>
<dbReference type="InterPro" id="IPR006439">
    <property type="entry name" value="HAD-SF_hydro_IA"/>
</dbReference>
<keyword evidence="2" id="KW-1185">Reference proteome</keyword>
<dbReference type="Gene3D" id="3.40.50.1000">
    <property type="entry name" value="HAD superfamily/HAD-like"/>
    <property type="match status" value="1"/>
</dbReference>
<dbReference type="AlphaFoldDB" id="E7S888"/>
<accession>E7S888</accession>
<dbReference type="NCBIfam" id="TIGR01549">
    <property type="entry name" value="HAD-SF-IA-v1"/>
    <property type="match status" value="1"/>
</dbReference>
<evidence type="ECO:0000313" key="1">
    <source>
        <dbReference type="EMBL" id="EFW00152.1"/>
    </source>
</evidence>
<dbReference type="EMBL" id="AEQR01000003">
    <property type="protein sequence ID" value="EFW00152.1"/>
    <property type="molecule type" value="Genomic_DNA"/>
</dbReference>
<dbReference type="GO" id="GO:0005829">
    <property type="term" value="C:cytosol"/>
    <property type="evidence" value="ECO:0007669"/>
    <property type="project" value="TreeGrafter"/>
</dbReference>
<dbReference type="GO" id="GO:0008967">
    <property type="term" value="F:phosphoglycolate phosphatase activity"/>
    <property type="evidence" value="ECO:0007669"/>
    <property type="project" value="TreeGrafter"/>
</dbReference>
<dbReference type="InterPro" id="IPR023214">
    <property type="entry name" value="HAD_sf"/>
</dbReference>
<dbReference type="Pfam" id="PF13419">
    <property type="entry name" value="HAD_2"/>
    <property type="match status" value="1"/>
</dbReference>
<dbReference type="PANTHER" id="PTHR43434">
    <property type="entry name" value="PHOSPHOGLYCOLATE PHOSPHATASE"/>
    <property type="match status" value="1"/>
</dbReference>
<evidence type="ECO:0000313" key="2">
    <source>
        <dbReference type="Proteomes" id="UP000002814"/>
    </source>
</evidence>